<evidence type="ECO:0000313" key="5">
    <source>
        <dbReference type="EMBL" id="KAK4034307.1"/>
    </source>
</evidence>
<dbReference type="Gene3D" id="1.10.600.10">
    <property type="entry name" value="Farnesyl Diphosphate Synthase"/>
    <property type="match status" value="2"/>
</dbReference>
<evidence type="ECO:0000256" key="1">
    <source>
        <dbReference type="ARBA" id="ARBA00022679"/>
    </source>
</evidence>
<dbReference type="InterPro" id="IPR008949">
    <property type="entry name" value="Isoprenoid_synthase_dom_sf"/>
</dbReference>
<accession>A0AAN6PE57</accession>
<dbReference type="GO" id="GO:0004659">
    <property type="term" value="F:prenyltransferase activity"/>
    <property type="evidence" value="ECO:0007669"/>
    <property type="project" value="InterPro"/>
</dbReference>
<feature type="coiled-coil region" evidence="4">
    <location>
        <begin position="671"/>
        <end position="698"/>
    </location>
</feature>
<keyword evidence="6" id="KW-1185">Reference proteome</keyword>
<dbReference type="PROSITE" id="PS00723">
    <property type="entry name" value="POLYPRENYL_SYNTHASE_1"/>
    <property type="match status" value="1"/>
</dbReference>
<comment type="caution">
    <text evidence="5">The sequence shown here is derived from an EMBL/GenBank/DDBJ whole genome shotgun (WGS) entry which is preliminary data.</text>
</comment>
<dbReference type="InterPro" id="IPR000092">
    <property type="entry name" value="Polyprenyl_synt"/>
</dbReference>
<dbReference type="SFLD" id="SFLDS00005">
    <property type="entry name" value="Isoprenoid_Synthase_Type_I"/>
    <property type="match status" value="1"/>
</dbReference>
<keyword evidence="3" id="KW-0460">Magnesium</keyword>
<dbReference type="AlphaFoldDB" id="A0AAN6PE57"/>
<dbReference type="GO" id="GO:0008299">
    <property type="term" value="P:isoprenoid biosynthetic process"/>
    <property type="evidence" value="ECO:0007669"/>
    <property type="project" value="InterPro"/>
</dbReference>
<gene>
    <name evidence="5" type="ORF">C8A01DRAFT_18874</name>
</gene>
<name>A0AAN6PE57_9PEZI</name>
<keyword evidence="1" id="KW-0808">Transferase</keyword>
<proteinExistence type="predicted"/>
<dbReference type="GO" id="GO:0046872">
    <property type="term" value="F:metal ion binding"/>
    <property type="evidence" value="ECO:0007669"/>
    <property type="project" value="UniProtKB-KW"/>
</dbReference>
<keyword evidence="2" id="KW-0479">Metal-binding</keyword>
<evidence type="ECO:0000313" key="6">
    <source>
        <dbReference type="Proteomes" id="UP001303115"/>
    </source>
</evidence>
<sequence>MEFPNSHLVDPSSYDATLDGLCADIPLRVHRNAELADRGALRAQKDWQRVTGSLPPGHAGVIGPEHNFVSTCMPEILPDRLELVAYIVELAFLADDVIDMAESPAAAAAPYMPDFLAAYEAVRGNGDPNSPSFSPRTKIVVDFGRAMVAVDSERAQEAFRWVKKWTSLLLSRPGRERDIRDFDDYLEYRRINVSSQAAFGLTIFGMGLSIPEEQQQTCLELSQSFWLQALLANDYHSWERERKAACDNGHASVTNAIWVLMNKHSMTCDEAEAVCREKAKQYAAEYVQVVEAAKAREDLCQDAKFLLEALKFGISGNIVWGLQCPRYHADRTLNARQLEMANAIAADETIGWEHDQQVGNGITNHPAAEANGAPVNGATNGVVANGAVTNGVSHRDMSVAREVPALGMEALEAPSRYLDSLPGKDIRGKTIDALNMWYKVPPRETAIVWRVVDLLHGASLMLDDIQDSSQLRRGKPATHMVFGFRQTGNSAGYRFLGALMEVRKVVVDWELDELQDLYVGQSHDVSWTSNLECPTEEEYLAMVDGKTAGLFRMLARLLDALSDSPAKPDVRLLTRFMTLLGRLFQIRDDYMNLTSADYTKQKGFCEDLDEGKYSLPLIHALGRCGKSGASGTNARDTMVLRNLLSQRHVEGRMNLDQKKLFLEHIKQRGSLEYTRQALDALQTELKSLAEQMGMLKNAHLKALLEVLKV</sequence>
<dbReference type="PROSITE" id="PS00444">
    <property type="entry name" value="POLYPRENYL_SYNTHASE_2"/>
    <property type="match status" value="1"/>
</dbReference>
<dbReference type="PANTHER" id="PTHR12001">
    <property type="entry name" value="GERANYLGERANYL PYROPHOSPHATE SYNTHASE"/>
    <property type="match status" value="1"/>
</dbReference>
<dbReference type="PANTHER" id="PTHR12001:SF72">
    <property type="entry name" value="THIJ_PFPI FAMILY PROTEIN (AFU_ORTHOLOGUE AFUA_3G01210)-RELATED"/>
    <property type="match status" value="1"/>
</dbReference>
<evidence type="ECO:0000256" key="3">
    <source>
        <dbReference type="ARBA" id="ARBA00022842"/>
    </source>
</evidence>
<protein>
    <submittedName>
        <fullName evidence="5">Isoprenoid synthase domain-containing protein</fullName>
    </submittedName>
</protein>
<dbReference type="Pfam" id="PF19086">
    <property type="entry name" value="Terpene_syn_C_2"/>
    <property type="match status" value="1"/>
</dbReference>
<reference evidence="6" key="1">
    <citation type="journal article" date="2023" name="Mol. Phylogenet. Evol.">
        <title>Genome-scale phylogeny and comparative genomics of the fungal order Sordariales.</title>
        <authorList>
            <person name="Hensen N."/>
            <person name="Bonometti L."/>
            <person name="Westerberg I."/>
            <person name="Brannstrom I.O."/>
            <person name="Guillou S."/>
            <person name="Cros-Aarteil S."/>
            <person name="Calhoun S."/>
            <person name="Haridas S."/>
            <person name="Kuo A."/>
            <person name="Mondo S."/>
            <person name="Pangilinan J."/>
            <person name="Riley R."/>
            <person name="LaButti K."/>
            <person name="Andreopoulos B."/>
            <person name="Lipzen A."/>
            <person name="Chen C."/>
            <person name="Yan M."/>
            <person name="Daum C."/>
            <person name="Ng V."/>
            <person name="Clum A."/>
            <person name="Steindorff A."/>
            <person name="Ohm R.A."/>
            <person name="Martin F."/>
            <person name="Silar P."/>
            <person name="Natvig D.O."/>
            <person name="Lalanne C."/>
            <person name="Gautier V."/>
            <person name="Ament-Velasquez S.L."/>
            <person name="Kruys A."/>
            <person name="Hutchinson M.I."/>
            <person name="Powell A.J."/>
            <person name="Barry K."/>
            <person name="Miller A.N."/>
            <person name="Grigoriev I.V."/>
            <person name="Debuchy R."/>
            <person name="Gladieux P."/>
            <person name="Hiltunen Thoren M."/>
            <person name="Johannesson H."/>
        </authorList>
    </citation>
    <scope>NUCLEOTIDE SEQUENCE [LARGE SCALE GENOMIC DNA]</scope>
    <source>
        <strain evidence="6">CBS 284.82</strain>
    </source>
</reference>
<dbReference type="Pfam" id="PF00348">
    <property type="entry name" value="polyprenyl_synt"/>
    <property type="match status" value="1"/>
</dbReference>
<evidence type="ECO:0000256" key="4">
    <source>
        <dbReference type="SAM" id="Coils"/>
    </source>
</evidence>
<dbReference type="EMBL" id="MU854485">
    <property type="protein sequence ID" value="KAK4034307.1"/>
    <property type="molecule type" value="Genomic_DNA"/>
</dbReference>
<dbReference type="InterPro" id="IPR033749">
    <property type="entry name" value="Polyprenyl_synt_CS"/>
</dbReference>
<keyword evidence="4" id="KW-0175">Coiled coil</keyword>
<dbReference type="Proteomes" id="UP001303115">
    <property type="component" value="Unassembled WGS sequence"/>
</dbReference>
<dbReference type="GO" id="GO:0043386">
    <property type="term" value="P:mycotoxin biosynthetic process"/>
    <property type="evidence" value="ECO:0007669"/>
    <property type="project" value="UniProtKB-ARBA"/>
</dbReference>
<evidence type="ECO:0000256" key="2">
    <source>
        <dbReference type="ARBA" id="ARBA00022723"/>
    </source>
</evidence>
<dbReference type="GO" id="GO:0046165">
    <property type="term" value="P:alcohol biosynthetic process"/>
    <property type="evidence" value="ECO:0007669"/>
    <property type="project" value="UniProtKB-ARBA"/>
</dbReference>
<dbReference type="SUPFAM" id="SSF48576">
    <property type="entry name" value="Terpenoid synthases"/>
    <property type="match status" value="2"/>
</dbReference>
<organism evidence="5 6">
    <name type="scientific">Parachaetomium inaequale</name>
    <dbReference type="NCBI Taxonomy" id="2588326"/>
    <lineage>
        <taxon>Eukaryota</taxon>
        <taxon>Fungi</taxon>
        <taxon>Dikarya</taxon>
        <taxon>Ascomycota</taxon>
        <taxon>Pezizomycotina</taxon>
        <taxon>Sordariomycetes</taxon>
        <taxon>Sordariomycetidae</taxon>
        <taxon>Sordariales</taxon>
        <taxon>Chaetomiaceae</taxon>
        <taxon>Parachaetomium</taxon>
    </lineage>
</organism>